<name>A0A8J8KBH2_9FLAO</name>
<comment type="caution">
    <text evidence="1">The sequence shown here is derived from an EMBL/GenBank/DDBJ whole genome shotgun (WGS) entry which is preliminary data.</text>
</comment>
<dbReference type="AlphaFoldDB" id="A0A8J8KBH2"/>
<proteinExistence type="predicted"/>
<dbReference type="Proteomes" id="UP000610746">
    <property type="component" value="Unassembled WGS sequence"/>
</dbReference>
<protein>
    <submittedName>
        <fullName evidence="1">Uncharacterized protein</fullName>
    </submittedName>
</protein>
<dbReference type="RefSeq" id="WP_173779166.1">
    <property type="nucleotide sequence ID" value="NZ_JABSNO010000010.1"/>
</dbReference>
<evidence type="ECO:0000313" key="1">
    <source>
        <dbReference type="EMBL" id="NRS92569.1"/>
    </source>
</evidence>
<evidence type="ECO:0000313" key="2">
    <source>
        <dbReference type="Proteomes" id="UP000610746"/>
    </source>
</evidence>
<reference evidence="1" key="1">
    <citation type="submission" date="2020-05" db="EMBL/GenBank/DDBJ databases">
        <title>Genomic Encyclopedia of Type Strains, Phase IV (KMG-V): Genome sequencing to study the core and pangenomes of soil and plant-associated prokaryotes.</title>
        <authorList>
            <person name="Whitman W."/>
        </authorList>
    </citation>
    <scope>NUCLEOTIDE SEQUENCE</scope>
    <source>
        <strain evidence="1">16F</strain>
    </source>
</reference>
<organism evidence="1 2">
    <name type="scientific">Frigoriflavimonas asaccharolytica</name>
    <dbReference type="NCBI Taxonomy" id="2735899"/>
    <lineage>
        <taxon>Bacteria</taxon>
        <taxon>Pseudomonadati</taxon>
        <taxon>Bacteroidota</taxon>
        <taxon>Flavobacteriia</taxon>
        <taxon>Flavobacteriales</taxon>
        <taxon>Weeksellaceae</taxon>
        <taxon>Frigoriflavimonas</taxon>
    </lineage>
</organism>
<gene>
    <name evidence="1" type="ORF">HNQ03_001646</name>
</gene>
<keyword evidence="2" id="KW-1185">Reference proteome</keyword>
<dbReference type="EMBL" id="JABSNO010000010">
    <property type="protein sequence ID" value="NRS92569.1"/>
    <property type="molecule type" value="Genomic_DNA"/>
</dbReference>
<accession>A0A8J8KBH2</accession>
<sequence length="92" mass="10637">MKLPEKFSFISFYNQFYISDGNAKSDANSYNFSEDVIKNRLFCNLDEMIIFTQTYGNVSGNVQFYENEPKITNILNYDHIVEGNIKISSGQI</sequence>